<reference evidence="1 2" key="1">
    <citation type="submission" date="2019-08" db="EMBL/GenBank/DDBJ databases">
        <title>A chromosome-level genome assembly, high-density linkage maps, and genome scans reveal the genomic architecture of hybrid incompatibilities underlying speciation via character displacement in darters (Percidae: Etheostominae).</title>
        <authorList>
            <person name="Moran R.L."/>
            <person name="Catchen J.M."/>
            <person name="Fuller R.C."/>
        </authorList>
    </citation>
    <scope>NUCLEOTIDE SEQUENCE [LARGE SCALE GENOMIC DNA]</scope>
    <source>
        <strain evidence="1">EspeVRDwgs_2016</strain>
        <tissue evidence="1">Muscle</tissue>
    </source>
</reference>
<organism evidence="1 2">
    <name type="scientific">Etheostoma spectabile</name>
    <name type="common">orangethroat darter</name>
    <dbReference type="NCBI Taxonomy" id="54343"/>
    <lineage>
        <taxon>Eukaryota</taxon>
        <taxon>Metazoa</taxon>
        <taxon>Chordata</taxon>
        <taxon>Craniata</taxon>
        <taxon>Vertebrata</taxon>
        <taxon>Euteleostomi</taxon>
        <taxon>Actinopterygii</taxon>
        <taxon>Neopterygii</taxon>
        <taxon>Teleostei</taxon>
        <taxon>Neoteleostei</taxon>
        <taxon>Acanthomorphata</taxon>
        <taxon>Eupercaria</taxon>
        <taxon>Perciformes</taxon>
        <taxon>Percoidei</taxon>
        <taxon>Percidae</taxon>
        <taxon>Etheostomatinae</taxon>
        <taxon>Etheostoma</taxon>
    </lineage>
</organism>
<gene>
    <name evidence="1" type="ORF">FQN60_017721</name>
</gene>
<name>A0A5J5DFZ3_9PERO</name>
<evidence type="ECO:0000313" key="1">
    <source>
        <dbReference type="EMBL" id="KAA8592266.1"/>
    </source>
</evidence>
<protein>
    <submittedName>
        <fullName evidence="1">Uncharacterized protein</fullName>
    </submittedName>
</protein>
<dbReference type="EMBL" id="VOFY01000005">
    <property type="protein sequence ID" value="KAA8592266.1"/>
    <property type="molecule type" value="Genomic_DNA"/>
</dbReference>
<comment type="caution">
    <text evidence="1">The sequence shown here is derived from an EMBL/GenBank/DDBJ whole genome shotgun (WGS) entry which is preliminary data.</text>
</comment>
<dbReference type="AlphaFoldDB" id="A0A5J5DFZ3"/>
<proteinExistence type="predicted"/>
<dbReference type="Proteomes" id="UP000327493">
    <property type="component" value="Chromosome 5"/>
</dbReference>
<accession>A0A5J5DFZ3</accession>
<evidence type="ECO:0000313" key="2">
    <source>
        <dbReference type="Proteomes" id="UP000327493"/>
    </source>
</evidence>
<keyword evidence="2" id="KW-1185">Reference proteome</keyword>
<sequence length="154" mass="18017">MSRKRNAWKKSENFSSTLLPLLMLFMRCTISCMLSLIIQCDCKKFLFPPLIHLQSTKSFTFCTLHFDMVPFRSSYSSLWECIYNTLSLHIKYLCHLRACSGFLITPFPHCSLTLRQVSQSSCRFTLNNSLFSILRVIGHENYDHDISTDFYMQS</sequence>